<gene>
    <name evidence="1" type="ORF">I542_4472</name>
</gene>
<proteinExistence type="predicted"/>
<organism evidence="1 2">
    <name type="scientific">Mycobacteroides abscessus 1948</name>
    <dbReference type="NCBI Taxonomy" id="1299323"/>
    <lineage>
        <taxon>Bacteria</taxon>
        <taxon>Bacillati</taxon>
        <taxon>Actinomycetota</taxon>
        <taxon>Actinomycetes</taxon>
        <taxon>Mycobacteriales</taxon>
        <taxon>Mycobacteriaceae</taxon>
        <taxon>Mycobacteroides</taxon>
        <taxon>Mycobacteroides abscessus</taxon>
    </lineage>
</organism>
<reference evidence="1 2" key="1">
    <citation type="submission" date="2013-12" db="EMBL/GenBank/DDBJ databases">
        <authorList>
            <person name="Zelazny A."/>
            <person name="Olivier K."/>
            <person name="Holland S."/>
            <person name="Lenaerts A."/>
            <person name="Ordway D."/>
            <person name="DeGroote M.A."/>
            <person name="Parker T."/>
            <person name="Sizemore C."/>
            <person name="Tallon L.J."/>
            <person name="Sadzewicz L.K."/>
            <person name="Sengamalay N."/>
            <person name="Fraser C.M."/>
            <person name="Hine E."/>
            <person name="Shefchek K.A."/>
            <person name="Das S.P."/>
            <person name="Tettelin H."/>
        </authorList>
    </citation>
    <scope>NUCLEOTIDE SEQUENCE [LARGE SCALE GENOMIC DNA]</scope>
    <source>
        <strain evidence="1 2">1948</strain>
    </source>
</reference>
<dbReference type="Proteomes" id="UP000021210">
    <property type="component" value="Unassembled WGS sequence"/>
</dbReference>
<comment type="caution">
    <text evidence="1">The sequence shown here is derived from an EMBL/GenBank/DDBJ whole genome shotgun (WGS) entry which is preliminary data.</text>
</comment>
<evidence type="ECO:0000313" key="2">
    <source>
        <dbReference type="Proteomes" id="UP000021210"/>
    </source>
</evidence>
<sequence>MLTLLLAFAGFACLDALNVLNIGVATTIVYVTRLERRSVFPGA</sequence>
<protein>
    <submittedName>
        <fullName evidence="1">Uncharacterized protein</fullName>
    </submittedName>
</protein>
<name>A0A829QPC9_9MYCO</name>
<accession>A0A829QPC9</accession>
<dbReference type="EMBL" id="JAOH01000002">
    <property type="protein sequence ID" value="EUA64303.1"/>
    <property type="molecule type" value="Genomic_DNA"/>
</dbReference>
<evidence type="ECO:0000313" key="1">
    <source>
        <dbReference type="EMBL" id="EUA64303.1"/>
    </source>
</evidence>
<dbReference type="AlphaFoldDB" id="A0A829QPC9"/>